<dbReference type="EMBL" id="JAWONS010000124">
    <property type="protein sequence ID" value="MDW2797583.1"/>
    <property type="molecule type" value="Genomic_DNA"/>
</dbReference>
<keyword evidence="9" id="KW-1185">Reference proteome</keyword>
<feature type="transmembrane region" description="Helical" evidence="6">
    <location>
        <begin position="271"/>
        <end position="288"/>
    </location>
</feature>
<dbReference type="PANTHER" id="PTHR42718:SF9">
    <property type="entry name" value="MAJOR FACILITATOR SUPERFAMILY MULTIDRUG TRANSPORTER MFSC"/>
    <property type="match status" value="1"/>
</dbReference>
<feature type="transmembrane region" description="Helical" evidence="6">
    <location>
        <begin position="163"/>
        <end position="183"/>
    </location>
</feature>
<evidence type="ECO:0000313" key="9">
    <source>
        <dbReference type="Proteomes" id="UP001276854"/>
    </source>
</evidence>
<comment type="subcellular location">
    <subcellularLocation>
        <location evidence="1">Cell membrane</location>
        <topology evidence="1">Multi-pass membrane protein</topology>
    </subcellularLocation>
</comment>
<protein>
    <submittedName>
        <fullName evidence="8">MFS transporter</fullName>
    </submittedName>
</protein>
<keyword evidence="4 6" id="KW-1133">Transmembrane helix</keyword>
<evidence type="ECO:0000256" key="6">
    <source>
        <dbReference type="SAM" id="Phobius"/>
    </source>
</evidence>
<feature type="transmembrane region" description="Helical" evidence="6">
    <location>
        <begin position="133"/>
        <end position="157"/>
    </location>
</feature>
<evidence type="ECO:0000259" key="7">
    <source>
        <dbReference type="PROSITE" id="PS50850"/>
    </source>
</evidence>
<feature type="transmembrane region" description="Helical" evidence="6">
    <location>
        <begin position="238"/>
        <end position="259"/>
    </location>
</feature>
<feature type="transmembrane region" description="Helical" evidence="6">
    <location>
        <begin position="361"/>
        <end position="381"/>
    </location>
</feature>
<dbReference type="PANTHER" id="PTHR42718">
    <property type="entry name" value="MAJOR FACILITATOR SUPERFAMILY MULTIDRUG TRANSPORTER MFSC"/>
    <property type="match status" value="1"/>
</dbReference>
<dbReference type="SUPFAM" id="SSF103473">
    <property type="entry name" value="MFS general substrate transporter"/>
    <property type="match status" value="1"/>
</dbReference>
<dbReference type="RefSeq" id="WP_318063835.1">
    <property type="nucleotide sequence ID" value="NZ_JAWONS010000124.1"/>
</dbReference>
<dbReference type="InterPro" id="IPR020846">
    <property type="entry name" value="MFS_dom"/>
</dbReference>
<reference evidence="8 9" key="1">
    <citation type="submission" date="2023-10" db="EMBL/GenBank/DDBJ databases">
        <title>A novel Glycoside Hydrolase 43-Like Enzyme from Clostrdium boliviensis is an Endo-xylanase, and a Candidate for Xylooligosaccharides Production from Different Xylan Substrates.</title>
        <authorList>
            <person name="Alvarez M.T."/>
            <person name="Rocabado-Villegas L.R."/>
            <person name="Salas-Veizaga D.M."/>
            <person name="Linares-Pasten J.A."/>
            <person name="Gudmundsdottir E.E."/>
            <person name="Hreggvidsson G.O."/>
            <person name="Adlercreutz P."/>
            <person name="Nordberg Karlsson E."/>
        </authorList>
    </citation>
    <scope>NUCLEOTIDE SEQUENCE [LARGE SCALE GENOMIC DNA]</scope>
    <source>
        <strain evidence="8 9">E-1</strain>
    </source>
</reference>
<feature type="transmembrane region" description="Helical" evidence="6">
    <location>
        <begin position="336"/>
        <end position="355"/>
    </location>
</feature>
<dbReference type="PROSITE" id="PS50850">
    <property type="entry name" value="MFS"/>
    <property type="match status" value="1"/>
</dbReference>
<dbReference type="CDD" id="cd17324">
    <property type="entry name" value="MFS_NepI_like"/>
    <property type="match status" value="1"/>
</dbReference>
<feature type="transmembrane region" description="Helical" evidence="6">
    <location>
        <begin position="38"/>
        <end position="63"/>
    </location>
</feature>
<keyword evidence="3 6" id="KW-0812">Transmembrane</keyword>
<sequence length="395" mass="42416">MDSKSKNKLIMILGLMAFLANGDNYAAAPLIINISKDLNISVSTAAISVTAYMLAFGVFTLIFGPVSDRYGKVKIINIAAIGTSVFSILGAFAFNLPSLIFFRAMNGAFGAGIFPVTMALVGQSFDDKNRHKALGKVMGLMFLGAATASAIGGALSYFGSWRLVYLIYGIGEFVLSIIMLKILERDKPVVETLDFVKAYKEPLTNFKFMRIVLIVFFLGFSVFGSFTYSGTLIQEITGYNILIVGLVLSLFGVGTVIGGRMAPKLKAKLKNGFLVLAGLIGATSLYALSTVTNAWLLGLALFGFGLAFIFLQSTLISTAQEQLPKMRGTAMSLTSFNMFVGGAVGTSLNGMIIRTYGASRIFLVTAVLLLVVSMFAAFFVAKFEMSKMKSTLQSN</sequence>
<keyword evidence="2" id="KW-0813">Transport</keyword>
<dbReference type="Pfam" id="PF07690">
    <property type="entry name" value="MFS_1"/>
    <property type="match status" value="1"/>
</dbReference>
<evidence type="ECO:0000256" key="1">
    <source>
        <dbReference type="ARBA" id="ARBA00004651"/>
    </source>
</evidence>
<feature type="transmembrane region" description="Helical" evidence="6">
    <location>
        <begin position="75"/>
        <end position="94"/>
    </location>
</feature>
<comment type="caution">
    <text evidence="8">The sequence shown here is derived from an EMBL/GenBank/DDBJ whole genome shotgun (WGS) entry which is preliminary data.</text>
</comment>
<feature type="domain" description="Major facilitator superfamily (MFS) profile" evidence="7">
    <location>
        <begin position="9"/>
        <end position="384"/>
    </location>
</feature>
<dbReference type="Proteomes" id="UP001276854">
    <property type="component" value="Unassembled WGS sequence"/>
</dbReference>
<evidence type="ECO:0000256" key="2">
    <source>
        <dbReference type="ARBA" id="ARBA00022448"/>
    </source>
</evidence>
<accession>A0ABU4GIY5</accession>
<organism evidence="8 9">
    <name type="scientific">Clostridium boliviensis</name>
    <dbReference type="NCBI Taxonomy" id="318465"/>
    <lineage>
        <taxon>Bacteria</taxon>
        <taxon>Bacillati</taxon>
        <taxon>Bacillota</taxon>
        <taxon>Clostridia</taxon>
        <taxon>Eubacteriales</taxon>
        <taxon>Clostridiaceae</taxon>
        <taxon>Clostridium</taxon>
    </lineage>
</organism>
<name>A0ABU4GIY5_9CLOT</name>
<proteinExistence type="predicted"/>
<evidence type="ECO:0000256" key="4">
    <source>
        <dbReference type="ARBA" id="ARBA00022989"/>
    </source>
</evidence>
<dbReference type="InterPro" id="IPR011701">
    <property type="entry name" value="MFS"/>
</dbReference>
<dbReference type="Gene3D" id="1.20.1250.20">
    <property type="entry name" value="MFS general substrate transporter like domains"/>
    <property type="match status" value="1"/>
</dbReference>
<feature type="transmembrane region" description="Helical" evidence="6">
    <location>
        <begin position="100"/>
        <end position="121"/>
    </location>
</feature>
<evidence type="ECO:0000256" key="5">
    <source>
        <dbReference type="ARBA" id="ARBA00023136"/>
    </source>
</evidence>
<gene>
    <name evidence="8" type="ORF">RZO55_08340</name>
</gene>
<evidence type="ECO:0000313" key="8">
    <source>
        <dbReference type="EMBL" id="MDW2797583.1"/>
    </source>
</evidence>
<evidence type="ECO:0000256" key="3">
    <source>
        <dbReference type="ARBA" id="ARBA00022692"/>
    </source>
</evidence>
<feature type="transmembrane region" description="Helical" evidence="6">
    <location>
        <begin position="208"/>
        <end position="226"/>
    </location>
</feature>
<feature type="transmembrane region" description="Helical" evidence="6">
    <location>
        <begin position="294"/>
        <end position="315"/>
    </location>
</feature>
<dbReference type="InterPro" id="IPR036259">
    <property type="entry name" value="MFS_trans_sf"/>
</dbReference>
<keyword evidence="5 6" id="KW-0472">Membrane</keyword>